<dbReference type="AlphaFoldDB" id="A0A7G7BPT7"/>
<feature type="transmembrane region" description="Helical" evidence="1">
    <location>
        <begin position="690"/>
        <end position="713"/>
    </location>
</feature>
<organism evidence="2 3">
    <name type="scientific">Streptomyces finlayi</name>
    <dbReference type="NCBI Taxonomy" id="67296"/>
    <lineage>
        <taxon>Bacteria</taxon>
        <taxon>Bacillati</taxon>
        <taxon>Actinomycetota</taxon>
        <taxon>Actinomycetes</taxon>
        <taxon>Kitasatosporales</taxon>
        <taxon>Streptomycetaceae</taxon>
        <taxon>Streptomyces</taxon>
    </lineage>
</organism>
<feature type="transmembrane region" description="Helical" evidence="1">
    <location>
        <begin position="28"/>
        <end position="50"/>
    </location>
</feature>
<dbReference type="RefSeq" id="WP_185300833.1">
    <property type="nucleotide sequence ID" value="NZ_CP045702.1"/>
</dbReference>
<protein>
    <recommendedName>
        <fullName evidence="4">ABC transporter permease</fullName>
    </recommendedName>
</protein>
<feature type="transmembrane region" description="Helical" evidence="1">
    <location>
        <begin position="256"/>
        <end position="273"/>
    </location>
</feature>
<evidence type="ECO:0000313" key="3">
    <source>
        <dbReference type="Proteomes" id="UP000515307"/>
    </source>
</evidence>
<evidence type="ECO:0000313" key="2">
    <source>
        <dbReference type="EMBL" id="QNE77352.1"/>
    </source>
</evidence>
<keyword evidence="1" id="KW-1133">Transmembrane helix</keyword>
<feature type="transmembrane region" description="Helical" evidence="1">
    <location>
        <begin position="603"/>
        <end position="628"/>
    </location>
</feature>
<feature type="transmembrane region" description="Helical" evidence="1">
    <location>
        <begin position="359"/>
        <end position="378"/>
    </location>
</feature>
<accession>A0A7G7BPT7</accession>
<dbReference type="Proteomes" id="UP000515307">
    <property type="component" value="Chromosome"/>
</dbReference>
<keyword evidence="1" id="KW-0472">Membrane</keyword>
<name>A0A7G7BPT7_9ACTN</name>
<feature type="transmembrane region" description="Helical" evidence="1">
    <location>
        <begin position="200"/>
        <end position="220"/>
    </location>
</feature>
<proteinExistence type="predicted"/>
<evidence type="ECO:0008006" key="4">
    <source>
        <dbReference type="Google" id="ProtNLM"/>
    </source>
</evidence>
<feature type="transmembrane region" description="Helical" evidence="1">
    <location>
        <begin position="334"/>
        <end position="353"/>
    </location>
</feature>
<feature type="transmembrane region" description="Helical" evidence="1">
    <location>
        <begin position="293"/>
        <end position="314"/>
    </location>
</feature>
<sequence length="726" mass="76059">MSRSRRGATAQLLAIGRRTAHAPGDPRALLQSACLALAAAATVLLVWSMLTVHAVYDARDARGAARMPVLTDPGSEPALRWLESQDSRRQRGFSVVYIEPVVADAPLPPGLPRWPAPGEAFVSPALLEVMPQATTRYGAYGGKISAAGLADPGELLVYARAPEGIRLGDFGAHSIPGFGSPQGAPEYFSSQGGARSESDLYWLISPFLVLPVAVLLVTASRLDAKRRDRRLAALHALGAGRSVRARISVGECARPLALGAAAAALPLTALVFVDTRLPITDYWIAADDLRPVLIRFLLLVPVVWVALCALFAGLHLRPRGTGGNRPRPLTDRAALWPGWLSGAGGLLMLWGALVSGASGYRLFVLGTLLALAGLPPLLGRAAVRLSSRLTGRGRDNPARLIGGRWAAAHPGVVTRAAASLAVLLGLLAQAQVAVTDMTAEARAATALGQRLDGRMLQVDTAEQSRAAGLRFTAGLDPGDLLLRVGEGEGGQLVVEAPCATFARLGALRTCPRDTARALEDVFARGTPRTEALRWMTNGDPRLLATPDVPELLTSTGQFAVLMTDPHEDRVERAARAAFGPVSVATPGEAYVTGSAIRARTVDWVLLTGSIGLSLLVLTGLAGLLHGFLDRAEDLGPLAGYTAGVRFHVRLAWWGMGAPMACAAVLSILFAGLIATLLSQLFAQAGDTPQVLLGVTLAGTAALCGAATVVGGLLSRRYGRRWVPGGD</sequence>
<gene>
    <name evidence="2" type="ORF">F0344_24610</name>
</gene>
<keyword evidence="3" id="KW-1185">Reference proteome</keyword>
<dbReference type="EMBL" id="CP045702">
    <property type="protein sequence ID" value="QNE77352.1"/>
    <property type="molecule type" value="Genomic_DNA"/>
</dbReference>
<keyword evidence="1" id="KW-0812">Transmembrane</keyword>
<evidence type="ECO:0000256" key="1">
    <source>
        <dbReference type="SAM" id="Phobius"/>
    </source>
</evidence>
<feature type="transmembrane region" description="Helical" evidence="1">
    <location>
        <begin position="650"/>
        <end position="678"/>
    </location>
</feature>
<dbReference type="KEGG" id="sfiy:F0344_24610"/>
<reference evidence="3" key="1">
    <citation type="submission" date="2019-10" db="EMBL/GenBank/DDBJ databases">
        <title>Antimicrobial potential of Antarctic Bacteria.</title>
        <authorList>
            <person name="Benaud N."/>
            <person name="Edwards R.J."/>
            <person name="Ferrari B.C."/>
        </authorList>
    </citation>
    <scope>NUCLEOTIDE SEQUENCE [LARGE SCALE GENOMIC DNA]</scope>
    <source>
        <strain evidence="3">NBSH44</strain>
    </source>
</reference>